<organism evidence="11">
    <name type="scientific">freshwater metagenome</name>
    <dbReference type="NCBI Taxonomy" id="449393"/>
    <lineage>
        <taxon>unclassified sequences</taxon>
        <taxon>metagenomes</taxon>
        <taxon>ecological metagenomes</taxon>
    </lineage>
</organism>
<evidence type="ECO:0000313" key="13">
    <source>
        <dbReference type="EMBL" id="CAB4977040.1"/>
    </source>
</evidence>
<dbReference type="InterPro" id="IPR017941">
    <property type="entry name" value="Rieske_2Fe-2S"/>
</dbReference>
<evidence type="ECO:0000313" key="7">
    <source>
        <dbReference type="EMBL" id="CAB4690599.1"/>
    </source>
</evidence>
<keyword evidence="4" id="KW-0411">Iron-sulfur</keyword>
<dbReference type="EMBL" id="CAEZXO010000003">
    <property type="protein sequence ID" value="CAB4690599.1"/>
    <property type="molecule type" value="Genomic_DNA"/>
</dbReference>
<evidence type="ECO:0000256" key="2">
    <source>
        <dbReference type="ARBA" id="ARBA00022723"/>
    </source>
</evidence>
<reference evidence="11" key="1">
    <citation type="submission" date="2020-05" db="EMBL/GenBank/DDBJ databases">
        <authorList>
            <person name="Chiriac C."/>
            <person name="Salcher M."/>
            <person name="Ghai R."/>
            <person name="Kavagutti S V."/>
        </authorList>
    </citation>
    <scope>NUCLEOTIDE SEQUENCE</scope>
</reference>
<dbReference type="EMBL" id="CAFBQX010000002">
    <property type="protein sequence ID" value="CAB5070843.1"/>
    <property type="molecule type" value="Genomic_DNA"/>
</dbReference>
<dbReference type="EMBL" id="CAFABH010000020">
    <property type="protein sequence ID" value="CAB4831421.1"/>
    <property type="molecule type" value="Genomic_DNA"/>
</dbReference>
<evidence type="ECO:0000256" key="3">
    <source>
        <dbReference type="ARBA" id="ARBA00023004"/>
    </source>
</evidence>
<dbReference type="Gene3D" id="2.102.10.10">
    <property type="entry name" value="Rieske [2Fe-2S] iron-sulphur domain"/>
    <property type="match status" value="1"/>
</dbReference>
<evidence type="ECO:0000313" key="9">
    <source>
        <dbReference type="EMBL" id="CAB4785430.1"/>
    </source>
</evidence>
<dbReference type="InterPro" id="IPR036922">
    <property type="entry name" value="Rieske_2Fe-2S_sf"/>
</dbReference>
<dbReference type="SUPFAM" id="SSF50022">
    <property type="entry name" value="ISP domain"/>
    <property type="match status" value="1"/>
</dbReference>
<dbReference type="AlphaFoldDB" id="A0A6J7D5B2"/>
<accession>A0A6J7D5B2</accession>
<dbReference type="EMBL" id="CAEZYM010000007">
    <property type="protein sequence ID" value="CAB4725678.1"/>
    <property type="molecule type" value="Genomic_DNA"/>
</dbReference>
<evidence type="ECO:0000313" key="8">
    <source>
        <dbReference type="EMBL" id="CAB4725678.1"/>
    </source>
</evidence>
<name>A0A6J7D5B2_9ZZZZ</name>
<protein>
    <submittedName>
        <fullName evidence="11">Unannotated protein</fullName>
    </submittedName>
</protein>
<sequence>MPKINRRQLLAFTSAIIPSFLASKLDSAQAFSLEKAATSSIGAKVAKSSAVKVGQTQIFSGSSASGTSIEVVLTRTSKGLFALDGACTHNGCGVAAQGSKLVCPCHGSIFASDTGANLMGPNGAPKNTLQPLTKYKVTEKAGYIYIK</sequence>
<keyword evidence="1" id="KW-0001">2Fe-2S</keyword>
<evidence type="ECO:0000313" key="11">
    <source>
        <dbReference type="EMBL" id="CAB4865341.1"/>
    </source>
</evidence>
<evidence type="ECO:0000256" key="1">
    <source>
        <dbReference type="ARBA" id="ARBA00022714"/>
    </source>
</evidence>
<dbReference type="EMBL" id="CAFBLD010000004">
    <property type="protein sequence ID" value="CAB4865341.1"/>
    <property type="molecule type" value="Genomic_DNA"/>
</dbReference>
<keyword evidence="3" id="KW-0408">Iron</keyword>
<gene>
    <name evidence="7" type="ORF">UFOPK2510_00662</name>
    <name evidence="8" type="ORF">UFOPK2718_00873</name>
    <name evidence="9" type="ORF">UFOPK2936_01255</name>
    <name evidence="10" type="ORF">UFOPK3174_01137</name>
    <name evidence="11" type="ORF">UFOPK3328_00730</name>
    <name evidence="12" type="ORF">UFOPK3779_01379</name>
    <name evidence="13" type="ORF">UFOPK3913_00862</name>
    <name evidence="6" type="ORF">UFOPK4107_00284</name>
    <name evidence="14" type="ORF">UFOPK4403_00474</name>
</gene>
<dbReference type="PROSITE" id="PS51296">
    <property type="entry name" value="RIESKE"/>
    <property type="match status" value="1"/>
</dbReference>
<evidence type="ECO:0000313" key="10">
    <source>
        <dbReference type="EMBL" id="CAB4831421.1"/>
    </source>
</evidence>
<dbReference type="GO" id="GO:0051537">
    <property type="term" value="F:2 iron, 2 sulfur cluster binding"/>
    <property type="evidence" value="ECO:0007669"/>
    <property type="project" value="UniProtKB-KW"/>
</dbReference>
<dbReference type="Pfam" id="PF00355">
    <property type="entry name" value="Rieske"/>
    <property type="match status" value="1"/>
</dbReference>
<dbReference type="EMBL" id="CAESAE010000002">
    <property type="protein sequence ID" value="CAB4332128.1"/>
    <property type="molecule type" value="Genomic_DNA"/>
</dbReference>
<evidence type="ECO:0000256" key="4">
    <source>
        <dbReference type="ARBA" id="ARBA00023014"/>
    </source>
</evidence>
<keyword evidence="2" id="KW-0479">Metal-binding</keyword>
<dbReference type="EMBL" id="CAFBNH010000009">
    <property type="protein sequence ID" value="CAB4953455.1"/>
    <property type="molecule type" value="Genomic_DNA"/>
</dbReference>
<dbReference type="EMBL" id="CAEZZW010000007">
    <property type="protein sequence ID" value="CAB4785430.1"/>
    <property type="molecule type" value="Genomic_DNA"/>
</dbReference>
<evidence type="ECO:0000313" key="14">
    <source>
        <dbReference type="EMBL" id="CAB5070843.1"/>
    </source>
</evidence>
<evidence type="ECO:0000259" key="5">
    <source>
        <dbReference type="PROSITE" id="PS51296"/>
    </source>
</evidence>
<dbReference type="EMBL" id="CAFBOC010000008">
    <property type="protein sequence ID" value="CAB4977040.1"/>
    <property type="molecule type" value="Genomic_DNA"/>
</dbReference>
<dbReference type="GO" id="GO:0046872">
    <property type="term" value="F:metal ion binding"/>
    <property type="evidence" value="ECO:0007669"/>
    <property type="project" value="UniProtKB-KW"/>
</dbReference>
<feature type="domain" description="Rieske" evidence="5">
    <location>
        <begin position="70"/>
        <end position="146"/>
    </location>
</feature>
<proteinExistence type="predicted"/>
<evidence type="ECO:0000313" key="12">
    <source>
        <dbReference type="EMBL" id="CAB4953455.1"/>
    </source>
</evidence>
<dbReference type="CDD" id="cd03467">
    <property type="entry name" value="Rieske"/>
    <property type="match status" value="1"/>
</dbReference>
<evidence type="ECO:0000313" key="6">
    <source>
        <dbReference type="EMBL" id="CAB4332128.1"/>
    </source>
</evidence>